<keyword evidence="3" id="KW-0472">Membrane</keyword>
<gene>
    <name evidence="5" type="ORF">ACFFUV_08015</name>
</gene>
<keyword evidence="6" id="KW-1185">Reference proteome</keyword>
<dbReference type="RefSeq" id="WP_390191059.1">
    <property type="nucleotide sequence ID" value="NZ_JBHMEP010000001.1"/>
</dbReference>
<organism evidence="5 6">
    <name type="scientific">Vibrio olivae</name>
    <dbReference type="NCBI Taxonomy" id="1243002"/>
    <lineage>
        <taxon>Bacteria</taxon>
        <taxon>Pseudomonadati</taxon>
        <taxon>Pseudomonadota</taxon>
        <taxon>Gammaproteobacteria</taxon>
        <taxon>Vibrionales</taxon>
        <taxon>Vibrionaceae</taxon>
        <taxon>Vibrio</taxon>
    </lineage>
</organism>
<comment type="catalytic activity">
    <reaction evidence="2">
        <text>2 GTP = 3',3'-c-di-GMP + 2 diphosphate</text>
        <dbReference type="Rhea" id="RHEA:24898"/>
        <dbReference type="ChEBI" id="CHEBI:33019"/>
        <dbReference type="ChEBI" id="CHEBI:37565"/>
        <dbReference type="ChEBI" id="CHEBI:58805"/>
        <dbReference type="EC" id="2.7.7.65"/>
    </reaction>
</comment>
<dbReference type="PROSITE" id="PS50887">
    <property type="entry name" value="GGDEF"/>
    <property type="match status" value="1"/>
</dbReference>
<dbReference type="InterPro" id="IPR029787">
    <property type="entry name" value="Nucleotide_cyclase"/>
</dbReference>
<dbReference type="EC" id="2.7.7.65" evidence="1"/>
<evidence type="ECO:0000256" key="1">
    <source>
        <dbReference type="ARBA" id="ARBA00012528"/>
    </source>
</evidence>
<dbReference type="GO" id="GO:0052621">
    <property type="term" value="F:diguanylate cyclase activity"/>
    <property type="evidence" value="ECO:0007669"/>
    <property type="project" value="UniProtKB-EC"/>
</dbReference>
<proteinExistence type="predicted"/>
<feature type="domain" description="GGDEF" evidence="4">
    <location>
        <begin position="318"/>
        <end position="449"/>
    </location>
</feature>
<evidence type="ECO:0000256" key="2">
    <source>
        <dbReference type="ARBA" id="ARBA00034247"/>
    </source>
</evidence>
<feature type="transmembrane region" description="Helical" evidence="3">
    <location>
        <begin position="247"/>
        <end position="270"/>
    </location>
</feature>
<keyword evidence="3" id="KW-1133">Transmembrane helix</keyword>
<dbReference type="EMBL" id="JBHMEP010000001">
    <property type="protein sequence ID" value="MFB9134926.1"/>
    <property type="molecule type" value="Genomic_DNA"/>
</dbReference>
<dbReference type="SUPFAM" id="SSF55073">
    <property type="entry name" value="Nucleotide cyclase"/>
    <property type="match status" value="1"/>
</dbReference>
<feature type="transmembrane region" description="Helical" evidence="3">
    <location>
        <begin position="12"/>
        <end position="38"/>
    </location>
</feature>
<protein>
    <recommendedName>
        <fullName evidence="1">diguanylate cyclase</fullName>
        <ecNumber evidence="1">2.7.7.65</ecNumber>
    </recommendedName>
</protein>
<sequence>MLKQKYFSANSVISAITWLIVTMMMIVAILVISFLSVLDGRTIEDSYDRVSIAFNYEKNALLKLNIEYSYWDRGYEKTVKNPSPEWRYDTYQKYLIPAYELSFVTLIHPDNRVELLGQQAGEQGYDSASIQPLFSSAIKDKVELLNSRNQSLMNKAFFSQFDGSTYLVSVEPFRHEKTGAFVDGTHLVLAKQIDAEYLSKLTKQFKLPTLSLVKSDSYDAYYELEGIGQSLPTANLYWSIERMTNQLVPAILAILGVFLIITIVLARVLLNKDLHDIVEYQTELYSAAMTDSLTGVANRRYFLEFGNKSLLVSVVQKKPLTVLVLDLDHFKKINDRYGHPIGDAALRHFCETCQKYVRHSDLIGRVGGEEFAIALPHTGLEQSLKLAEELRVMVSESQLEIEGHQLHLSVSIGAATLDNHSSFEELLADADQALYQAKKSGRNRVEKLG</sequence>
<dbReference type="CDD" id="cd01949">
    <property type="entry name" value="GGDEF"/>
    <property type="match status" value="1"/>
</dbReference>
<reference evidence="5 6" key="1">
    <citation type="submission" date="2024-09" db="EMBL/GenBank/DDBJ databases">
        <authorList>
            <person name="Sun Q."/>
            <person name="Mori K."/>
        </authorList>
    </citation>
    <scope>NUCLEOTIDE SEQUENCE [LARGE SCALE GENOMIC DNA]</scope>
    <source>
        <strain evidence="5 6">CECT 8064</strain>
    </source>
</reference>
<keyword evidence="5" id="KW-0808">Transferase</keyword>
<dbReference type="Gene3D" id="3.30.70.270">
    <property type="match status" value="1"/>
</dbReference>
<dbReference type="SMART" id="SM00267">
    <property type="entry name" value="GGDEF"/>
    <property type="match status" value="1"/>
</dbReference>
<keyword evidence="5" id="KW-0548">Nucleotidyltransferase</keyword>
<comment type="caution">
    <text evidence="5">The sequence shown here is derived from an EMBL/GenBank/DDBJ whole genome shotgun (WGS) entry which is preliminary data.</text>
</comment>
<evidence type="ECO:0000256" key="3">
    <source>
        <dbReference type="SAM" id="Phobius"/>
    </source>
</evidence>
<dbReference type="InterPro" id="IPR007892">
    <property type="entry name" value="CHASE4"/>
</dbReference>
<dbReference type="Pfam" id="PF00990">
    <property type="entry name" value="GGDEF"/>
    <property type="match status" value="1"/>
</dbReference>
<dbReference type="InterPro" id="IPR000160">
    <property type="entry name" value="GGDEF_dom"/>
</dbReference>
<dbReference type="Pfam" id="PF05228">
    <property type="entry name" value="CHASE4"/>
    <property type="match status" value="1"/>
</dbReference>
<dbReference type="InterPro" id="IPR050469">
    <property type="entry name" value="Diguanylate_Cyclase"/>
</dbReference>
<evidence type="ECO:0000313" key="6">
    <source>
        <dbReference type="Proteomes" id="UP001589645"/>
    </source>
</evidence>
<dbReference type="NCBIfam" id="TIGR00254">
    <property type="entry name" value="GGDEF"/>
    <property type="match status" value="1"/>
</dbReference>
<dbReference type="InterPro" id="IPR043128">
    <property type="entry name" value="Rev_trsase/Diguanyl_cyclase"/>
</dbReference>
<evidence type="ECO:0000313" key="5">
    <source>
        <dbReference type="EMBL" id="MFB9134926.1"/>
    </source>
</evidence>
<accession>A0ABV5HL29</accession>
<evidence type="ECO:0000259" key="4">
    <source>
        <dbReference type="PROSITE" id="PS50887"/>
    </source>
</evidence>
<dbReference type="Proteomes" id="UP001589645">
    <property type="component" value="Unassembled WGS sequence"/>
</dbReference>
<dbReference type="PANTHER" id="PTHR45138:SF9">
    <property type="entry name" value="DIGUANYLATE CYCLASE DGCM-RELATED"/>
    <property type="match status" value="1"/>
</dbReference>
<name>A0ABV5HL29_9VIBR</name>
<keyword evidence="3" id="KW-0812">Transmembrane</keyword>
<dbReference type="PANTHER" id="PTHR45138">
    <property type="entry name" value="REGULATORY COMPONENTS OF SENSORY TRANSDUCTION SYSTEM"/>
    <property type="match status" value="1"/>
</dbReference>